<evidence type="ECO:0000256" key="2">
    <source>
        <dbReference type="ARBA" id="ARBA00010388"/>
    </source>
</evidence>
<feature type="region of interest" description="Disordered" evidence="7">
    <location>
        <begin position="96"/>
        <end position="127"/>
    </location>
</feature>
<dbReference type="Proteomes" id="UP000068067">
    <property type="component" value="Chromosome"/>
</dbReference>
<dbReference type="EMBL" id="CP009220">
    <property type="protein sequence ID" value="ALC04763.1"/>
    <property type="molecule type" value="Genomic_DNA"/>
</dbReference>
<dbReference type="AlphaFoldDB" id="A0A0M3Q904"/>
<comment type="subcellular location">
    <subcellularLocation>
        <location evidence="1">Cell membrane</location>
        <topology evidence="1">Multi-pass membrane protein</topology>
    </subcellularLocation>
</comment>
<keyword evidence="10" id="KW-1185">Reference proteome</keyword>
<keyword evidence="4 8" id="KW-0812">Transmembrane</keyword>
<dbReference type="GO" id="GO:0005886">
    <property type="term" value="C:plasma membrane"/>
    <property type="evidence" value="ECO:0007669"/>
    <property type="project" value="UniProtKB-SubCell"/>
</dbReference>
<evidence type="ECO:0000256" key="6">
    <source>
        <dbReference type="ARBA" id="ARBA00023136"/>
    </source>
</evidence>
<feature type="compositionally biased region" description="Polar residues" evidence="7">
    <location>
        <begin position="108"/>
        <end position="121"/>
    </location>
</feature>
<keyword evidence="5 8" id="KW-1133">Transmembrane helix</keyword>
<proteinExistence type="inferred from homology"/>
<dbReference type="PATRIC" id="fig|931089.4.peg.292"/>
<dbReference type="KEGG" id="cdx:CDES_01445"/>
<gene>
    <name evidence="9" type="ORF">CDES_01445</name>
</gene>
<protein>
    <submittedName>
        <fullName evidence="9">Putative monovalent cation/H+ antiporter subunit C</fullName>
    </submittedName>
</protein>
<dbReference type="STRING" id="931089.CDES_01445"/>
<organism evidence="9 10">
    <name type="scientific">Corynebacterium deserti GIMN1.010</name>
    <dbReference type="NCBI Taxonomy" id="931089"/>
    <lineage>
        <taxon>Bacteria</taxon>
        <taxon>Bacillati</taxon>
        <taxon>Actinomycetota</taxon>
        <taxon>Actinomycetes</taxon>
        <taxon>Mycobacteriales</taxon>
        <taxon>Corynebacteriaceae</taxon>
        <taxon>Corynebacterium</taxon>
    </lineage>
</organism>
<dbReference type="Gene3D" id="1.10.287.3510">
    <property type="match status" value="1"/>
</dbReference>
<evidence type="ECO:0000256" key="4">
    <source>
        <dbReference type="ARBA" id="ARBA00022692"/>
    </source>
</evidence>
<keyword evidence="6 8" id="KW-0472">Membrane</keyword>
<dbReference type="OrthoDB" id="9799219at2"/>
<dbReference type="InterPro" id="IPR039428">
    <property type="entry name" value="NUOK/Mnh_C1-like"/>
</dbReference>
<evidence type="ECO:0000313" key="10">
    <source>
        <dbReference type="Proteomes" id="UP000068067"/>
    </source>
</evidence>
<reference evidence="9 10" key="1">
    <citation type="submission" date="2014-08" db="EMBL/GenBank/DDBJ databases">
        <title>Complete genome sequence of Corynebacterium deserti GIMN1.010 (=DSM 45689), isolated from desert sand in western China.</title>
        <authorList>
            <person name="Ruckert C."/>
            <person name="Albersmeier A."/>
            <person name="Kalinowski J."/>
        </authorList>
    </citation>
    <scope>NUCLEOTIDE SEQUENCE [LARGE SCALE GENOMIC DNA]</scope>
    <source>
        <strain evidence="9 10">GIMN1.010</strain>
    </source>
</reference>
<evidence type="ECO:0000256" key="5">
    <source>
        <dbReference type="ARBA" id="ARBA00022989"/>
    </source>
</evidence>
<evidence type="ECO:0000313" key="9">
    <source>
        <dbReference type="EMBL" id="ALC04763.1"/>
    </source>
</evidence>
<comment type="similarity">
    <text evidence="2">Belongs to the CPA3 antiporters (TC 2.A.63) subunit C family.</text>
</comment>
<sequence>MILALTVAILFGGGVYLIQQRGMVRIVFGMSLIGHAANLTILYAGVPAWRGEAFPDRTPLTDAADPLPQAFVLTAIVIAMATTTIMLALAALGRSDDTRSIEPDDDQSPLTTSARSVTNPTDQEDRA</sequence>
<dbReference type="PANTHER" id="PTHR34583">
    <property type="entry name" value="ANTIPORTER SUBUNIT MNHC2-RELATED"/>
    <property type="match status" value="1"/>
</dbReference>
<keyword evidence="3" id="KW-1003">Cell membrane</keyword>
<feature type="transmembrane region" description="Helical" evidence="8">
    <location>
        <begin position="70"/>
        <end position="92"/>
    </location>
</feature>
<feature type="transmembrane region" description="Helical" evidence="8">
    <location>
        <begin position="27"/>
        <end position="49"/>
    </location>
</feature>
<dbReference type="PANTHER" id="PTHR34583:SF2">
    <property type="entry name" value="ANTIPORTER SUBUNIT MNHC2-RELATED"/>
    <property type="match status" value="1"/>
</dbReference>
<evidence type="ECO:0000256" key="7">
    <source>
        <dbReference type="SAM" id="MobiDB-lite"/>
    </source>
</evidence>
<evidence type="ECO:0000256" key="1">
    <source>
        <dbReference type="ARBA" id="ARBA00004651"/>
    </source>
</evidence>
<evidence type="ECO:0000256" key="3">
    <source>
        <dbReference type="ARBA" id="ARBA00022475"/>
    </source>
</evidence>
<dbReference type="NCBIfam" id="NF005625">
    <property type="entry name" value="PRK07375.2-4"/>
    <property type="match status" value="1"/>
</dbReference>
<name>A0A0M3Q904_9CORY</name>
<dbReference type="Pfam" id="PF00420">
    <property type="entry name" value="Oxidored_q2"/>
    <property type="match status" value="1"/>
</dbReference>
<dbReference type="RefSeq" id="WP_053543942.1">
    <property type="nucleotide sequence ID" value="NZ_CP009220.1"/>
</dbReference>
<dbReference type="InterPro" id="IPR050601">
    <property type="entry name" value="CPA3_antiporter_subunitC"/>
</dbReference>
<accession>A0A0M3Q904</accession>
<evidence type="ECO:0000256" key="8">
    <source>
        <dbReference type="SAM" id="Phobius"/>
    </source>
</evidence>